<accession>A0A075R432</accession>
<feature type="domain" description="MurNAc-LAA" evidence="3">
    <location>
        <begin position="111"/>
        <end position="219"/>
    </location>
</feature>
<keyword evidence="1 4" id="KW-0378">Hydrolase</keyword>
<dbReference type="RefSeq" id="WP_003335840.1">
    <property type="nucleotide sequence ID" value="NZ_CP007806.1"/>
</dbReference>
<keyword evidence="2" id="KW-0472">Membrane</keyword>
<gene>
    <name evidence="4" type="ORF">BRLA_c029650</name>
</gene>
<sequence length="229" mass="26121">MIVKKKFIYMILPVFVIFIVGLLYSNPNNSDASNSYVNKSYANPQVYKIVIDPGHGGKDHGAKSVSGQAEKDFTLQLARKVKELLEQDSRMKVYLTRSDDSFLSSIDRKRPEFANQMGADLFLSIHGNTYTDSTVSGTETYYYRPESLPFAESIHKHVIEATGFRDRGVKKEDFFVVKDTEMPAVLLEVGYVTNPMEEQKLLKEDFQYRIATSIIEGIQDYLSNTREED</sequence>
<dbReference type="Gene3D" id="3.40.630.40">
    <property type="entry name" value="Zn-dependent exopeptidases"/>
    <property type="match status" value="1"/>
</dbReference>
<dbReference type="SUPFAM" id="SSF53187">
    <property type="entry name" value="Zn-dependent exopeptidases"/>
    <property type="match status" value="1"/>
</dbReference>
<dbReference type="KEGG" id="blr:BRLA_c029650"/>
<dbReference type="SMART" id="SM00646">
    <property type="entry name" value="Ami_3"/>
    <property type="match status" value="1"/>
</dbReference>
<dbReference type="Proteomes" id="UP000005850">
    <property type="component" value="Chromosome"/>
</dbReference>
<name>A0A075R432_BRELA</name>
<organism evidence="4 5">
    <name type="scientific">Brevibacillus laterosporus LMG 15441</name>
    <dbReference type="NCBI Taxonomy" id="1042163"/>
    <lineage>
        <taxon>Bacteria</taxon>
        <taxon>Bacillati</taxon>
        <taxon>Bacillota</taxon>
        <taxon>Bacilli</taxon>
        <taxon>Bacillales</taxon>
        <taxon>Paenibacillaceae</taxon>
        <taxon>Brevibacillus</taxon>
    </lineage>
</organism>
<evidence type="ECO:0000313" key="5">
    <source>
        <dbReference type="Proteomes" id="UP000005850"/>
    </source>
</evidence>
<feature type="transmembrane region" description="Helical" evidence="2">
    <location>
        <begin position="7"/>
        <end position="25"/>
    </location>
</feature>
<dbReference type="eggNOG" id="COG0860">
    <property type="taxonomic scope" value="Bacteria"/>
</dbReference>
<evidence type="ECO:0000256" key="2">
    <source>
        <dbReference type="SAM" id="Phobius"/>
    </source>
</evidence>
<dbReference type="PANTHER" id="PTHR30404:SF0">
    <property type="entry name" value="N-ACETYLMURAMOYL-L-ALANINE AMIDASE AMIC"/>
    <property type="match status" value="1"/>
</dbReference>
<dbReference type="STRING" id="1042163.BRLA_c029650"/>
<dbReference type="EMBL" id="CP007806">
    <property type="protein sequence ID" value="AIG27277.1"/>
    <property type="molecule type" value="Genomic_DNA"/>
</dbReference>
<keyword evidence="5" id="KW-1185">Reference proteome</keyword>
<dbReference type="EC" id="3.5.1.28" evidence="4"/>
<protein>
    <submittedName>
        <fullName evidence="4">N-acetylmuramoyl-L-alanine amidase LytC</fullName>
        <ecNumber evidence="4">3.5.1.28</ecNumber>
    </submittedName>
</protein>
<dbReference type="GO" id="GO:0030288">
    <property type="term" value="C:outer membrane-bounded periplasmic space"/>
    <property type="evidence" value="ECO:0007669"/>
    <property type="project" value="TreeGrafter"/>
</dbReference>
<reference evidence="4 5" key="1">
    <citation type="journal article" date="2011" name="J. Bacteriol.">
        <title>Genome sequence of Brevibacillus laterosporus LMG 15441, a pathogen of invertebrates.</title>
        <authorList>
            <person name="Djukic M."/>
            <person name="Poehlein A."/>
            <person name="Thurmer A."/>
            <person name="Daniel R."/>
        </authorList>
    </citation>
    <scope>NUCLEOTIDE SEQUENCE [LARGE SCALE GENOMIC DNA]</scope>
    <source>
        <strain evidence="4 5">LMG 15441</strain>
    </source>
</reference>
<dbReference type="GO" id="GO:0009253">
    <property type="term" value="P:peptidoglycan catabolic process"/>
    <property type="evidence" value="ECO:0007669"/>
    <property type="project" value="InterPro"/>
</dbReference>
<dbReference type="InterPro" id="IPR002508">
    <property type="entry name" value="MurNAc-LAA_cat"/>
</dbReference>
<dbReference type="PANTHER" id="PTHR30404">
    <property type="entry name" value="N-ACETYLMURAMOYL-L-ALANINE AMIDASE"/>
    <property type="match status" value="1"/>
</dbReference>
<evidence type="ECO:0000313" key="4">
    <source>
        <dbReference type="EMBL" id="AIG27277.1"/>
    </source>
</evidence>
<dbReference type="AlphaFoldDB" id="A0A075R432"/>
<proteinExistence type="predicted"/>
<dbReference type="InterPro" id="IPR050695">
    <property type="entry name" value="N-acetylmuramoyl_amidase_3"/>
</dbReference>
<keyword evidence="2" id="KW-1133">Transmembrane helix</keyword>
<dbReference type="HOGENOM" id="CLU_014322_7_1_9"/>
<dbReference type="Pfam" id="PF01520">
    <property type="entry name" value="Amidase_3"/>
    <property type="match status" value="1"/>
</dbReference>
<keyword evidence="2" id="KW-0812">Transmembrane</keyword>
<evidence type="ECO:0000256" key="1">
    <source>
        <dbReference type="ARBA" id="ARBA00022801"/>
    </source>
</evidence>
<dbReference type="CDD" id="cd02696">
    <property type="entry name" value="MurNAc-LAA"/>
    <property type="match status" value="1"/>
</dbReference>
<evidence type="ECO:0000259" key="3">
    <source>
        <dbReference type="SMART" id="SM00646"/>
    </source>
</evidence>
<dbReference type="GO" id="GO:0008745">
    <property type="term" value="F:N-acetylmuramoyl-L-alanine amidase activity"/>
    <property type="evidence" value="ECO:0007669"/>
    <property type="project" value="UniProtKB-EC"/>
</dbReference>